<evidence type="ECO:0000259" key="7">
    <source>
        <dbReference type="Pfam" id="PF00441"/>
    </source>
</evidence>
<reference evidence="11" key="1">
    <citation type="journal article" date="2019" name="Int. J. Syst. Evol. Microbiol.">
        <title>The Global Catalogue of Microorganisms (GCM) 10K type strain sequencing project: providing services to taxonomists for standard genome sequencing and annotation.</title>
        <authorList>
            <consortium name="The Broad Institute Genomics Platform"/>
            <consortium name="The Broad Institute Genome Sequencing Center for Infectious Disease"/>
            <person name="Wu L."/>
            <person name="Ma J."/>
        </authorList>
    </citation>
    <scope>NUCLEOTIDE SEQUENCE [LARGE SCALE GENOMIC DNA]</scope>
    <source>
        <strain evidence="11">JCM 9458</strain>
    </source>
</reference>
<evidence type="ECO:0000256" key="6">
    <source>
        <dbReference type="RuleBase" id="RU362125"/>
    </source>
</evidence>
<name>A0ABP6SR45_9ACTN</name>
<dbReference type="InterPro" id="IPR036250">
    <property type="entry name" value="AcylCo_DH-like_C"/>
</dbReference>
<gene>
    <name evidence="10" type="ORF">GCM10020369_09040</name>
</gene>
<evidence type="ECO:0000256" key="4">
    <source>
        <dbReference type="ARBA" id="ARBA00022827"/>
    </source>
</evidence>
<dbReference type="InterPro" id="IPR037069">
    <property type="entry name" value="AcylCoA_DH/ox_N_sf"/>
</dbReference>
<evidence type="ECO:0000256" key="5">
    <source>
        <dbReference type="ARBA" id="ARBA00023002"/>
    </source>
</evidence>
<dbReference type="InterPro" id="IPR006091">
    <property type="entry name" value="Acyl-CoA_Oxase/DH_mid-dom"/>
</dbReference>
<feature type="domain" description="Acyl-CoA dehydrogenase/oxidase N-terminal" evidence="9">
    <location>
        <begin position="6"/>
        <end position="121"/>
    </location>
</feature>
<dbReference type="SUPFAM" id="SSF47203">
    <property type="entry name" value="Acyl-CoA dehydrogenase C-terminal domain-like"/>
    <property type="match status" value="1"/>
</dbReference>
<comment type="similarity">
    <text evidence="2 6">Belongs to the acyl-CoA dehydrogenase family.</text>
</comment>
<comment type="caution">
    <text evidence="10">The sequence shown here is derived from an EMBL/GenBank/DDBJ whole genome shotgun (WGS) entry which is preliminary data.</text>
</comment>
<evidence type="ECO:0000256" key="1">
    <source>
        <dbReference type="ARBA" id="ARBA00001974"/>
    </source>
</evidence>
<dbReference type="Pfam" id="PF00441">
    <property type="entry name" value="Acyl-CoA_dh_1"/>
    <property type="match status" value="1"/>
</dbReference>
<dbReference type="PANTHER" id="PTHR43292">
    <property type="entry name" value="ACYL-COA DEHYDROGENASE"/>
    <property type="match status" value="1"/>
</dbReference>
<dbReference type="Gene3D" id="1.10.540.10">
    <property type="entry name" value="Acyl-CoA dehydrogenase/oxidase, N-terminal domain"/>
    <property type="match status" value="1"/>
</dbReference>
<proteinExistence type="inferred from homology"/>
<feature type="domain" description="Acyl-CoA oxidase/dehydrogenase middle" evidence="8">
    <location>
        <begin position="126"/>
        <end position="219"/>
    </location>
</feature>
<dbReference type="SUPFAM" id="SSF56645">
    <property type="entry name" value="Acyl-CoA dehydrogenase NM domain-like"/>
    <property type="match status" value="1"/>
</dbReference>
<evidence type="ECO:0000256" key="3">
    <source>
        <dbReference type="ARBA" id="ARBA00022630"/>
    </source>
</evidence>
<sequence length="394" mass="42748">MHLKYSPEQEKLQQELRAYFADLMTPEERRHLRHGYSAVAATEAYRSVVRRLGEDGWLGIGWPREIGGQGRTMVEQAIFNDEAAYANVPTPLLTINSIGPAIAAHGTEEQKRTLVQGILKGRVHFAIGYSEPDSGTDLASLRTRAVREGDEYVINGQKLWTGMMEAADYIWLAVRTDPDAFRHKGISVLVVPRDAPGVESTRLRTLGDNSIAAVSFTDVRVPVENCIGGENNGWAIITGQLNSERVALVSSVQLERGLAAVTAWAKEQHYPDGTRLIDKAWVRTALARVKADAEFLRVLNRKLATAVDNGSLNAADASSAKVFGSELMGRGARMLAQIAGPDAVFTDDDPAAILGGSMAKGVASSNVMTFIGGVNEIQRDLIAQFGLGLPRAKR</sequence>
<dbReference type="InterPro" id="IPR013786">
    <property type="entry name" value="AcylCoA_DH/ox_N"/>
</dbReference>
<keyword evidence="4 6" id="KW-0274">FAD</keyword>
<evidence type="ECO:0000259" key="8">
    <source>
        <dbReference type="Pfam" id="PF02770"/>
    </source>
</evidence>
<organism evidence="10 11">
    <name type="scientific">Cryptosporangium minutisporangium</name>
    <dbReference type="NCBI Taxonomy" id="113569"/>
    <lineage>
        <taxon>Bacteria</taxon>
        <taxon>Bacillati</taxon>
        <taxon>Actinomycetota</taxon>
        <taxon>Actinomycetes</taxon>
        <taxon>Cryptosporangiales</taxon>
        <taxon>Cryptosporangiaceae</taxon>
        <taxon>Cryptosporangium</taxon>
    </lineage>
</organism>
<evidence type="ECO:0000259" key="9">
    <source>
        <dbReference type="Pfam" id="PF02771"/>
    </source>
</evidence>
<evidence type="ECO:0000313" key="11">
    <source>
        <dbReference type="Proteomes" id="UP001501676"/>
    </source>
</evidence>
<dbReference type="InterPro" id="IPR046373">
    <property type="entry name" value="Acyl-CoA_Oxase/DH_mid-dom_sf"/>
</dbReference>
<dbReference type="RefSeq" id="WP_345726666.1">
    <property type="nucleotide sequence ID" value="NZ_BAAAYN010000005.1"/>
</dbReference>
<feature type="domain" description="Acyl-CoA dehydrogenase/oxidase C-terminal" evidence="7">
    <location>
        <begin position="231"/>
        <end position="384"/>
    </location>
</feature>
<dbReference type="Pfam" id="PF02770">
    <property type="entry name" value="Acyl-CoA_dh_M"/>
    <property type="match status" value="1"/>
</dbReference>
<dbReference type="Gene3D" id="1.20.140.10">
    <property type="entry name" value="Butyryl-CoA Dehydrogenase, subunit A, domain 3"/>
    <property type="match status" value="1"/>
</dbReference>
<dbReference type="Gene3D" id="2.40.110.10">
    <property type="entry name" value="Butyryl-CoA Dehydrogenase, subunit A, domain 2"/>
    <property type="match status" value="1"/>
</dbReference>
<accession>A0ABP6SR45</accession>
<evidence type="ECO:0000256" key="2">
    <source>
        <dbReference type="ARBA" id="ARBA00009347"/>
    </source>
</evidence>
<dbReference type="EMBL" id="BAAAYN010000005">
    <property type="protein sequence ID" value="GAA3383381.1"/>
    <property type="molecule type" value="Genomic_DNA"/>
</dbReference>
<dbReference type="InterPro" id="IPR009100">
    <property type="entry name" value="AcylCoA_DH/oxidase_NM_dom_sf"/>
</dbReference>
<dbReference type="Pfam" id="PF02771">
    <property type="entry name" value="Acyl-CoA_dh_N"/>
    <property type="match status" value="1"/>
</dbReference>
<protein>
    <submittedName>
        <fullName evidence="10">Acyl-CoA dehydrogenase family protein</fullName>
    </submittedName>
</protein>
<comment type="cofactor">
    <cofactor evidence="1 6">
        <name>FAD</name>
        <dbReference type="ChEBI" id="CHEBI:57692"/>
    </cofactor>
</comment>
<keyword evidence="11" id="KW-1185">Reference proteome</keyword>
<dbReference type="InterPro" id="IPR052161">
    <property type="entry name" value="Mycobact_Acyl-CoA_DH"/>
</dbReference>
<keyword evidence="5 6" id="KW-0560">Oxidoreductase</keyword>
<keyword evidence="3 6" id="KW-0285">Flavoprotein</keyword>
<dbReference type="Proteomes" id="UP001501676">
    <property type="component" value="Unassembled WGS sequence"/>
</dbReference>
<evidence type="ECO:0000313" key="10">
    <source>
        <dbReference type="EMBL" id="GAA3383381.1"/>
    </source>
</evidence>
<dbReference type="PANTHER" id="PTHR43292:SF3">
    <property type="entry name" value="ACYL-COA DEHYDROGENASE FADE29"/>
    <property type="match status" value="1"/>
</dbReference>
<dbReference type="InterPro" id="IPR009075">
    <property type="entry name" value="AcylCo_DH/oxidase_C"/>
</dbReference>